<dbReference type="PANTHER" id="PTHR30136:SF39">
    <property type="entry name" value="TRANSCRIPTIONAL REGULATORY PROTEIN"/>
    <property type="match status" value="1"/>
</dbReference>
<dbReference type="InterPro" id="IPR050707">
    <property type="entry name" value="HTH_MetabolicPath_Reg"/>
</dbReference>
<evidence type="ECO:0000259" key="1">
    <source>
        <dbReference type="PROSITE" id="PS51078"/>
    </source>
</evidence>
<protein>
    <submittedName>
        <fullName evidence="2">IclR family transcriptional regulator C-terminal domain-containing protein</fullName>
    </submittedName>
</protein>
<gene>
    <name evidence="2" type="ORF">Q8947_14635</name>
</gene>
<feature type="non-terminal residue" evidence="2">
    <location>
        <position position="1"/>
    </location>
</feature>
<keyword evidence="3" id="KW-1185">Reference proteome</keyword>
<dbReference type="PROSITE" id="PS51078">
    <property type="entry name" value="ICLR_ED"/>
    <property type="match status" value="1"/>
</dbReference>
<dbReference type="SUPFAM" id="SSF55781">
    <property type="entry name" value="GAF domain-like"/>
    <property type="match status" value="1"/>
</dbReference>
<dbReference type="Proteomes" id="UP001232156">
    <property type="component" value="Unassembled WGS sequence"/>
</dbReference>
<accession>A0ABU1DA20</accession>
<name>A0ABU1DA20_9BURK</name>
<reference evidence="2 3" key="1">
    <citation type="submission" date="2023-08" db="EMBL/GenBank/DDBJ databases">
        <title>Alcaligenaceae gen. nov., a novel taxon isolated from the sludge of Yixing Pesticide Factory.</title>
        <authorList>
            <person name="Ruan L."/>
        </authorList>
    </citation>
    <scope>NUCLEOTIDE SEQUENCE [LARGE SCALE GENOMIC DNA]</scope>
    <source>
        <strain evidence="2 3">LG-2</strain>
    </source>
</reference>
<evidence type="ECO:0000313" key="3">
    <source>
        <dbReference type="Proteomes" id="UP001232156"/>
    </source>
</evidence>
<sequence length="240" mass="25852">RGKLVVLAHGCILSRNAASSKPGSIHTVHRLLLSLEASGWVKKGEGGKRYFSDIQGQVALAVGGMQNEATRSATIRAVSSARRLAERLGDAVFLVVRDGHESLAIHREVGDYPIQILASYPGKRYPLGIGSSGMALLAALPEDEANHIVELNAHRLEEYGGMTPNILHRLRKNAQTRGYAVMQNYAVRGAMGVGCALTDSQGNPILALSVSAITERMPLKRQGEIAKLLQQELDSLRADL</sequence>
<dbReference type="InterPro" id="IPR029016">
    <property type="entry name" value="GAF-like_dom_sf"/>
</dbReference>
<organism evidence="2 3">
    <name type="scientific">Yanghanlia caeni</name>
    <dbReference type="NCBI Taxonomy" id="3064283"/>
    <lineage>
        <taxon>Bacteria</taxon>
        <taxon>Pseudomonadati</taxon>
        <taxon>Pseudomonadota</taxon>
        <taxon>Betaproteobacteria</taxon>
        <taxon>Burkholderiales</taxon>
        <taxon>Alcaligenaceae</taxon>
        <taxon>Yanghanlia</taxon>
    </lineage>
</organism>
<dbReference type="RefSeq" id="WP_347287744.1">
    <property type="nucleotide sequence ID" value="NZ_JAUZQE010000065.1"/>
</dbReference>
<dbReference type="Pfam" id="PF01614">
    <property type="entry name" value="IclR_C"/>
    <property type="match status" value="1"/>
</dbReference>
<comment type="caution">
    <text evidence="2">The sequence shown here is derived from an EMBL/GenBank/DDBJ whole genome shotgun (WGS) entry which is preliminary data.</text>
</comment>
<dbReference type="EMBL" id="JAUZQE010000065">
    <property type="protein sequence ID" value="MDR4127212.1"/>
    <property type="molecule type" value="Genomic_DNA"/>
</dbReference>
<evidence type="ECO:0000313" key="2">
    <source>
        <dbReference type="EMBL" id="MDR4127212.1"/>
    </source>
</evidence>
<dbReference type="PANTHER" id="PTHR30136">
    <property type="entry name" value="HELIX-TURN-HELIX TRANSCRIPTIONAL REGULATOR, ICLR FAMILY"/>
    <property type="match status" value="1"/>
</dbReference>
<feature type="domain" description="IclR-ED" evidence="1">
    <location>
        <begin position="59"/>
        <end position="240"/>
    </location>
</feature>
<dbReference type="InterPro" id="IPR014757">
    <property type="entry name" value="Tscrpt_reg_IclR_C"/>
</dbReference>
<dbReference type="Gene3D" id="3.30.450.40">
    <property type="match status" value="1"/>
</dbReference>
<proteinExistence type="predicted"/>